<organism evidence="1 2">
    <name type="scientific">Methylococcus capsulatus</name>
    <dbReference type="NCBI Taxonomy" id="414"/>
    <lineage>
        <taxon>Bacteria</taxon>
        <taxon>Pseudomonadati</taxon>
        <taxon>Pseudomonadota</taxon>
        <taxon>Gammaproteobacteria</taxon>
        <taxon>Methylococcales</taxon>
        <taxon>Methylococcaceae</taxon>
        <taxon>Methylococcus</taxon>
    </lineage>
</organism>
<name>A0AA35URG3_METCP</name>
<sequence>MLGIVTRGRSDELYRDGEAMVLEIFCLSPSGELPQPTTTRDIMTTPRAHSTFFIDPPQLTMG</sequence>
<dbReference type="AlphaFoldDB" id="A0AA35URG3"/>
<evidence type="ECO:0000313" key="2">
    <source>
        <dbReference type="Proteomes" id="UP001158598"/>
    </source>
</evidence>
<accession>A0AA35URG3</accession>
<gene>
    <name evidence="1" type="ORF">MCNOR_2358</name>
</gene>
<dbReference type="EMBL" id="OX458332">
    <property type="protein sequence ID" value="CAI8843480.1"/>
    <property type="molecule type" value="Genomic_DNA"/>
</dbReference>
<reference evidence="1" key="1">
    <citation type="submission" date="2023-03" db="EMBL/GenBank/DDBJ databases">
        <authorList>
            <person name="Pearce D."/>
        </authorList>
    </citation>
    <scope>NUCLEOTIDE SEQUENCE</scope>
    <source>
        <strain evidence="1">Mc</strain>
    </source>
</reference>
<protein>
    <submittedName>
        <fullName evidence="1">Uncharacterized protein</fullName>
    </submittedName>
</protein>
<proteinExistence type="predicted"/>
<evidence type="ECO:0000313" key="1">
    <source>
        <dbReference type="EMBL" id="CAI8843480.1"/>
    </source>
</evidence>
<dbReference type="Proteomes" id="UP001158598">
    <property type="component" value="Chromosome"/>
</dbReference>